<protein>
    <submittedName>
        <fullName evidence="1">Uncharacterized protein</fullName>
    </submittedName>
</protein>
<gene>
    <name evidence="1" type="ORF">ERS852411_04388</name>
</gene>
<evidence type="ECO:0000313" key="1">
    <source>
        <dbReference type="EMBL" id="CUQ42469.1"/>
    </source>
</evidence>
<sequence>MSIPVRYPRTPSGVTCLRDAEAALALIRAFVGHLAEKE</sequence>
<dbReference type="AlphaFoldDB" id="A0A174WH73"/>
<accession>A0A174WH73</accession>
<dbReference type="EMBL" id="CYZT01001111">
    <property type="protein sequence ID" value="CUQ42469.1"/>
    <property type="molecule type" value="Genomic_DNA"/>
</dbReference>
<reference evidence="1 2" key="1">
    <citation type="submission" date="2015-09" db="EMBL/GenBank/DDBJ databases">
        <authorList>
            <consortium name="Pathogen Informatics"/>
        </authorList>
    </citation>
    <scope>NUCLEOTIDE SEQUENCE [LARGE SCALE GENOMIC DNA]</scope>
    <source>
        <strain evidence="1 2">2789STDY5608854</strain>
    </source>
</reference>
<name>A0A174WH73_FLAPL</name>
<evidence type="ECO:0000313" key="2">
    <source>
        <dbReference type="Proteomes" id="UP000095746"/>
    </source>
</evidence>
<dbReference type="Proteomes" id="UP000095746">
    <property type="component" value="Unassembled WGS sequence"/>
</dbReference>
<proteinExistence type="predicted"/>
<organism evidence="1 2">
    <name type="scientific">Flavonifractor plautii</name>
    <name type="common">Fusobacterium plautii</name>
    <dbReference type="NCBI Taxonomy" id="292800"/>
    <lineage>
        <taxon>Bacteria</taxon>
        <taxon>Bacillati</taxon>
        <taxon>Bacillota</taxon>
        <taxon>Clostridia</taxon>
        <taxon>Eubacteriales</taxon>
        <taxon>Oscillospiraceae</taxon>
        <taxon>Flavonifractor</taxon>
    </lineage>
</organism>